<dbReference type="EMBL" id="CP073249">
    <property type="protein sequence ID" value="QUF06344.1"/>
    <property type="molecule type" value="Genomic_DNA"/>
</dbReference>
<dbReference type="Proteomes" id="UP000677152">
    <property type="component" value="Chromosome"/>
</dbReference>
<accession>A0AA45L9V9</accession>
<evidence type="ECO:0000313" key="1">
    <source>
        <dbReference type="EMBL" id="QUF06344.1"/>
    </source>
</evidence>
<dbReference type="AlphaFoldDB" id="A0AA45L9V9"/>
<organism evidence="1 2">
    <name type="scientific">Actinosynnema pretiosum subsp. pretiosum</name>
    <dbReference type="NCBI Taxonomy" id="103721"/>
    <lineage>
        <taxon>Bacteria</taxon>
        <taxon>Bacillati</taxon>
        <taxon>Actinomycetota</taxon>
        <taxon>Actinomycetes</taxon>
        <taxon>Pseudonocardiales</taxon>
        <taxon>Pseudonocardiaceae</taxon>
        <taxon>Actinosynnema</taxon>
    </lineage>
</organism>
<name>A0AA45L9V9_9PSEU</name>
<protein>
    <submittedName>
        <fullName evidence="1">Uncharacterized protein</fullName>
    </submittedName>
</protein>
<sequence>MLTITTCLVVSCDTCCVVLTDPDSEGTLHFTDEAQALAWLRAEGWHVIGDGRGLSCRDCVARRECSRSGHVFTTWFDCLCGPAREHCADPVNGCGRSYSWCERCGKQTTRTPEQEVA</sequence>
<reference evidence="1" key="1">
    <citation type="submission" date="2021-04" db="EMBL/GenBank/DDBJ databases">
        <title>Genomic sequence of Actinosynnema pretiosum subsp. pretiosum ATCC 31280 (C-14919).</title>
        <authorList>
            <person name="Bai L."/>
            <person name="Wang X."/>
            <person name="Xiao Y."/>
        </authorList>
    </citation>
    <scope>NUCLEOTIDE SEQUENCE</scope>
    <source>
        <strain evidence="1">ATCC 31280</strain>
    </source>
</reference>
<gene>
    <name evidence="1" type="ORF">KCV87_09955</name>
</gene>
<proteinExistence type="predicted"/>
<evidence type="ECO:0000313" key="2">
    <source>
        <dbReference type="Proteomes" id="UP000677152"/>
    </source>
</evidence>